<gene>
    <name evidence="1" type="ORF">HPB47_006869</name>
</gene>
<comment type="caution">
    <text evidence="1">The sequence shown here is derived from an EMBL/GenBank/DDBJ whole genome shotgun (WGS) entry which is preliminary data.</text>
</comment>
<proteinExistence type="predicted"/>
<sequence>MSAAVVTSFFNDYGGNVIYGKNGGSFTNPRTTSATTVHQAVEPRRHSSSLLHGVGGLPAHHHHHHPTVANNTHHQGLPQLRRSTSAVTPSACVLRPQATTSPKPPCARMTVAATSPPGINPNVANPNCSSSSCVAVNAAAVAAAALAQNNANNNVTREHRKLDRSYSEPVVDRRGSVVGVPAAAVVPPTSPGLATAVPPSTAVAAQNSSRYKTELCRPFEESGTCKYGDKCQFAHGGHELRTLARHPKYKTELCRTFHTTGFCPYGPRCHFIHNSDESRKSLLNNLHHNPPANSSGGQQPQPQPHHVCRPKALSVGSFASLGSAGDLSPPSSPLFDDAFGGNYTPSSAASSSSNTAFSFSQDFATLVQSPSPLKINPTFPTFGGSQPALATTTSFSAIKLPSAESAFQFPPATVTINGGGPLRVVPAGIVEGPPSPVDSLGSEMDNMSVSGGSPAPATCSSPLSRLPIFNRLAHGRDSD</sequence>
<accession>A0AC60PA11</accession>
<dbReference type="Proteomes" id="UP000805193">
    <property type="component" value="Unassembled WGS sequence"/>
</dbReference>
<reference evidence="1 2" key="1">
    <citation type="journal article" date="2020" name="Cell">
        <title>Large-Scale Comparative Analyses of Tick Genomes Elucidate Their Genetic Diversity and Vector Capacities.</title>
        <authorList>
            <consortium name="Tick Genome and Microbiome Consortium (TIGMIC)"/>
            <person name="Jia N."/>
            <person name="Wang J."/>
            <person name="Shi W."/>
            <person name="Du L."/>
            <person name="Sun Y."/>
            <person name="Zhan W."/>
            <person name="Jiang J.F."/>
            <person name="Wang Q."/>
            <person name="Zhang B."/>
            <person name="Ji P."/>
            <person name="Bell-Sakyi L."/>
            <person name="Cui X.M."/>
            <person name="Yuan T.T."/>
            <person name="Jiang B.G."/>
            <person name="Yang W.F."/>
            <person name="Lam T.T."/>
            <person name="Chang Q.C."/>
            <person name="Ding S.J."/>
            <person name="Wang X.J."/>
            <person name="Zhu J.G."/>
            <person name="Ruan X.D."/>
            <person name="Zhao L."/>
            <person name="Wei J.T."/>
            <person name="Ye R.Z."/>
            <person name="Que T.C."/>
            <person name="Du C.H."/>
            <person name="Zhou Y.H."/>
            <person name="Cheng J.X."/>
            <person name="Dai P.F."/>
            <person name="Guo W.B."/>
            <person name="Han X.H."/>
            <person name="Huang E.J."/>
            <person name="Li L.F."/>
            <person name="Wei W."/>
            <person name="Gao Y.C."/>
            <person name="Liu J.Z."/>
            <person name="Shao H.Z."/>
            <person name="Wang X."/>
            <person name="Wang C.C."/>
            <person name="Yang T.C."/>
            <person name="Huo Q.B."/>
            <person name="Li W."/>
            <person name="Chen H.Y."/>
            <person name="Chen S.E."/>
            <person name="Zhou L.G."/>
            <person name="Ni X.B."/>
            <person name="Tian J.H."/>
            <person name="Sheng Y."/>
            <person name="Liu T."/>
            <person name="Pan Y.S."/>
            <person name="Xia L.Y."/>
            <person name="Li J."/>
            <person name="Zhao F."/>
            <person name="Cao W.C."/>
        </authorList>
    </citation>
    <scope>NUCLEOTIDE SEQUENCE [LARGE SCALE GENOMIC DNA]</scope>
    <source>
        <strain evidence="1">Iper-2018</strain>
    </source>
</reference>
<organism evidence="1 2">
    <name type="scientific">Ixodes persulcatus</name>
    <name type="common">Taiga tick</name>
    <dbReference type="NCBI Taxonomy" id="34615"/>
    <lineage>
        <taxon>Eukaryota</taxon>
        <taxon>Metazoa</taxon>
        <taxon>Ecdysozoa</taxon>
        <taxon>Arthropoda</taxon>
        <taxon>Chelicerata</taxon>
        <taxon>Arachnida</taxon>
        <taxon>Acari</taxon>
        <taxon>Parasitiformes</taxon>
        <taxon>Ixodida</taxon>
        <taxon>Ixodoidea</taxon>
        <taxon>Ixodidae</taxon>
        <taxon>Ixodinae</taxon>
        <taxon>Ixodes</taxon>
    </lineage>
</organism>
<evidence type="ECO:0000313" key="1">
    <source>
        <dbReference type="EMBL" id="KAG0415958.1"/>
    </source>
</evidence>
<keyword evidence="2" id="KW-1185">Reference proteome</keyword>
<evidence type="ECO:0000313" key="2">
    <source>
        <dbReference type="Proteomes" id="UP000805193"/>
    </source>
</evidence>
<name>A0AC60PA11_IXOPE</name>
<protein>
    <submittedName>
        <fullName evidence="1">Uncharacterized protein</fullName>
    </submittedName>
</protein>
<dbReference type="EMBL" id="JABSTQ010011004">
    <property type="protein sequence ID" value="KAG0415958.1"/>
    <property type="molecule type" value="Genomic_DNA"/>
</dbReference>